<accession>A0A1G6XR97</accession>
<evidence type="ECO:0000259" key="2">
    <source>
        <dbReference type="Pfam" id="PF01609"/>
    </source>
</evidence>
<dbReference type="InterPro" id="IPR002559">
    <property type="entry name" value="Transposase_11"/>
</dbReference>
<feature type="region of interest" description="Disordered" evidence="1">
    <location>
        <begin position="88"/>
        <end position="109"/>
    </location>
</feature>
<dbReference type="GO" id="GO:0003677">
    <property type="term" value="F:DNA binding"/>
    <property type="evidence" value="ECO:0007669"/>
    <property type="project" value="InterPro"/>
</dbReference>
<sequence length="218" mass="23583">MAVRGLGCPVRFKLTAGQKSDVPQAAELIEGLPAQVVMADTAYDADHLRQAIAAKGALAVIPNNPSRALKYPLDKHLYAQRHLVESASQNSSSSAASQPASKRPPEITWPSLLSQPSSYGCDKCPHHLVVPDNLKSGVHRASFYDPEINRSYGMMAKPRDKAKVEAGVRFAQTYILGRLRRQTFFSLAEANAAIAAALDGLSAFRKLSILGARACHYD</sequence>
<protein>
    <recommendedName>
        <fullName evidence="2">Transposase IS4-like domain-containing protein</fullName>
    </recommendedName>
</protein>
<reference evidence="3 4" key="1">
    <citation type="submission" date="2016-10" db="EMBL/GenBank/DDBJ databases">
        <authorList>
            <person name="de Groot N.N."/>
        </authorList>
    </citation>
    <scope>NUCLEOTIDE SEQUENCE [LARGE SCALE GENOMIC DNA]</scope>
    <source>
        <strain evidence="3 4">R5</strain>
    </source>
</reference>
<dbReference type="Pfam" id="PF01609">
    <property type="entry name" value="DDE_Tnp_1"/>
    <property type="match status" value="1"/>
</dbReference>
<evidence type="ECO:0000256" key="1">
    <source>
        <dbReference type="SAM" id="MobiDB-lite"/>
    </source>
</evidence>
<dbReference type="AlphaFoldDB" id="A0A1G6XR97"/>
<dbReference type="Proteomes" id="UP000199245">
    <property type="component" value="Unassembled WGS sequence"/>
</dbReference>
<proteinExistence type="predicted"/>
<feature type="domain" description="Transposase IS4-like" evidence="2">
    <location>
        <begin position="3"/>
        <end position="63"/>
    </location>
</feature>
<evidence type="ECO:0000313" key="4">
    <source>
        <dbReference type="Proteomes" id="UP000199245"/>
    </source>
</evidence>
<gene>
    <name evidence="3" type="ORF">SAMN05216337_1015103</name>
</gene>
<evidence type="ECO:0000313" key="3">
    <source>
        <dbReference type="EMBL" id="SDD79846.1"/>
    </source>
</evidence>
<dbReference type="GO" id="GO:0006313">
    <property type="term" value="P:DNA transposition"/>
    <property type="evidence" value="ECO:0007669"/>
    <property type="project" value="InterPro"/>
</dbReference>
<organism evidence="3 4">
    <name type="scientific">Bradyrhizobium brasilense</name>
    <dbReference type="NCBI Taxonomy" id="1419277"/>
    <lineage>
        <taxon>Bacteria</taxon>
        <taxon>Pseudomonadati</taxon>
        <taxon>Pseudomonadota</taxon>
        <taxon>Alphaproteobacteria</taxon>
        <taxon>Hyphomicrobiales</taxon>
        <taxon>Nitrobacteraceae</taxon>
        <taxon>Bradyrhizobium</taxon>
    </lineage>
</organism>
<name>A0A1G6XR97_9BRAD</name>
<dbReference type="GO" id="GO:0004803">
    <property type="term" value="F:transposase activity"/>
    <property type="evidence" value="ECO:0007669"/>
    <property type="project" value="InterPro"/>
</dbReference>
<feature type="compositionally biased region" description="Low complexity" evidence="1">
    <location>
        <begin position="88"/>
        <end position="101"/>
    </location>
</feature>
<dbReference type="EMBL" id="FMZW01000015">
    <property type="protein sequence ID" value="SDD79846.1"/>
    <property type="molecule type" value="Genomic_DNA"/>
</dbReference>